<protein>
    <submittedName>
        <fullName evidence="2">Uncharacterized protein</fullName>
    </submittedName>
</protein>
<organism evidence="2 3">
    <name type="scientific">Heterobasidion irregulare (strain TC 32-1)</name>
    <dbReference type="NCBI Taxonomy" id="747525"/>
    <lineage>
        <taxon>Eukaryota</taxon>
        <taxon>Fungi</taxon>
        <taxon>Dikarya</taxon>
        <taxon>Basidiomycota</taxon>
        <taxon>Agaricomycotina</taxon>
        <taxon>Agaricomycetes</taxon>
        <taxon>Russulales</taxon>
        <taxon>Bondarzewiaceae</taxon>
        <taxon>Heterobasidion</taxon>
        <taxon>Heterobasidion annosum species complex</taxon>
    </lineage>
</organism>
<dbReference type="GeneID" id="20668125"/>
<dbReference type="AlphaFoldDB" id="W4KJZ3"/>
<dbReference type="HOGENOM" id="CLU_2654784_0_0_1"/>
<keyword evidence="3" id="KW-1185">Reference proteome</keyword>
<dbReference type="Proteomes" id="UP000030671">
    <property type="component" value="Unassembled WGS sequence"/>
</dbReference>
<sequence>MLELADSNGDICDPRLSVSKSIISSPCGISTAAQAIRQVLSSHYRSQARSFSDGHRRHHTLGPLMGSSRYSNTLIS</sequence>
<evidence type="ECO:0000313" key="2">
    <source>
        <dbReference type="EMBL" id="ETW86183.1"/>
    </source>
</evidence>
<dbReference type="KEGG" id="hir:HETIRDRAFT_167592"/>
<feature type="region of interest" description="Disordered" evidence="1">
    <location>
        <begin position="48"/>
        <end position="76"/>
    </location>
</feature>
<reference evidence="2 3" key="1">
    <citation type="journal article" date="2012" name="New Phytol.">
        <title>Insight into trade-off between wood decay and parasitism from the genome of a fungal forest pathogen.</title>
        <authorList>
            <person name="Olson A."/>
            <person name="Aerts A."/>
            <person name="Asiegbu F."/>
            <person name="Belbahri L."/>
            <person name="Bouzid O."/>
            <person name="Broberg A."/>
            <person name="Canback B."/>
            <person name="Coutinho P.M."/>
            <person name="Cullen D."/>
            <person name="Dalman K."/>
            <person name="Deflorio G."/>
            <person name="van Diepen L.T."/>
            <person name="Dunand C."/>
            <person name="Duplessis S."/>
            <person name="Durling M."/>
            <person name="Gonthier P."/>
            <person name="Grimwood J."/>
            <person name="Fossdal C.G."/>
            <person name="Hansson D."/>
            <person name="Henrissat B."/>
            <person name="Hietala A."/>
            <person name="Himmelstrand K."/>
            <person name="Hoffmeister D."/>
            <person name="Hogberg N."/>
            <person name="James T.Y."/>
            <person name="Karlsson M."/>
            <person name="Kohler A."/>
            <person name="Kues U."/>
            <person name="Lee Y.H."/>
            <person name="Lin Y.C."/>
            <person name="Lind M."/>
            <person name="Lindquist E."/>
            <person name="Lombard V."/>
            <person name="Lucas S."/>
            <person name="Lunden K."/>
            <person name="Morin E."/>
            <person name="Murat C."/>
            <person name="Park J."/>
            <person name="Raffaello T."/>
            <person name="Rouze P."/>
            <person name="Salamov A."/>
            <person name="Schmutz J."/>
            <person name="Solheim H."/>
            <person name="Stahlberg J."/>
            <person name="Velez H."/>
            <person name="de Vries R.P."/>
            <person name="Wiebenga A."/>
            <person name="Woodward S."/>
            <person name="Yakovlev I."/>
            <person name="Garbelotto M."/>
            <person name="Martin F."/>
            <person name="Grigoriev I.V."/>
            <person name="Stenlid J."/>
        </authorList>
    </citation>
    <scope>NUCLEOTIDE SEQUENCE [LARGE SCALE GENOMIC DNA]</scope>
    <source>
        <strain evidence="2 3">TC 32-1</strain>
    </source>
</reference>
<gene>
    <name evidence="2" type="ORF">HETIRDRAFT_167592</name>
</gene>
<dbReference type="InParanoid" id="W4KJZ3"/>
<name>W4KJZ3_HETIT</name>
<evidence type="ECO:0000313" key="3">
    <source>
        <dbReference type="Proteomes" id="UP000030671"/>
    </source>
</evidence>
<dbReference type="RefSeq" id="XP_009542948.1">
    <property type="nucleotide sequence ID" value="XM_009544653.1"/>
</dbReference>
<proteinExistence type="predicted"/>
<accession>W4KJZ3</accession>
<dbReference type="EMBL" id="KI925455">
    <property type="protein sequence ID" value="ETW86183.1"/>
    <property type="molecule type" value="Genomic_DNA"/>
</dbReference>
<evidence type="ECO:0000256" key="1">
    <source>
        <dbReference type="SAM" id="MobiDB-lite"/>
    </source>
</evidence>